<evidence type="ECO:0000256" key="1">
    <source>
        <dbReference type="ARBA" id="ARBA00022801"/>
    </source>
</evidence>
<gene>
    <name evidence="3" type="ORF">RM779_24855</name>
</gene>
<feature type="domain" description="Isochorismatase-like" evidence="2">
    <location>
        <begin position="17"/>
        <end position="216"/>
    </location>
</feature>
<dbReference type="Gene3D" id="3.40.50.850">
    <property type="entry name" value="Isochorismatase-like"/>
    <property type="match status" value="1"/>
</dbReference>
<dbReference type="Proteomes" id="UP001183615">
    <property type="component" value="Unassembled WGS sequence"/>
</dbReference>
<comment type="caution">
    <text evidence="3">The sequence shown here is derived from an EMBL/GenBank/DDBJ whole genome shotgun (WGS) entry which is preliminary data.</text>
</comment>
<keyword evidence="1 3" id="KW-0378">Hydrolase</keyword>
<sequence length="228" mass="24066">MIIEARPGPLTADPQRTAVVVVDMQNDFGAEGGGVHAGGGDISVVRAAVAPTAAALDAARRAGIRVIYLTHGYAPDLSDMGPRDSKNWLVHATHVGQETAAPDGSTGRILVRGTWNTRILAELTPRDGDLVIGKTRFSGFHGTGLDATLRGLGVDTLIVTGCTTSVCVESTVRDAMFLDYRPVLLADCTGEPQGREHHESTLVLIERVFGWVADSAAFRRAVDAPMPG</sequence>
<dbReference type="RefSeq" id="WP_311619974.1">
    <property type="nucleotide sequence ID" value="NZ_JAVREV010000015.1"/>
</dbReference>
<dbReference type="SUPFAM" id="SSF52499">
    <property type="entry name" value="Isochorismatase-like hydrolases"/>
    <property type="match status" value="1"/>
</dbReference>
<evidence type="ECO:0000259" key="2">
    <source>
        <dbReference type="Pfam" id="PF00857"/>
    </source>
</evidence>
<accession>A0ABU2SAU8</accession>
<keyword evidence="4" id="KW-1185">Reference proteome</keyword>
<dbReference type="InterPro" id="IPR050272">
    <property type="entry name" value="Isochorismatase-like_hydrls"/>
</dbReference>
<evidence type="ECO:0000313" key="4">
    <source>
        <dbReference type="Proteomes" id="UP001183615"/>
    </source>
</evidence>
<organism evidence="3 4">
    <name type="scientific">Streptomyces johnsoniae</name>
    <dbReference type="NCBI Taxonomy" id="3075532"/>
    <lineage>
        <taxon>Bacteria</taxon>
        <taxon>Bacillati</taxon>
        <taxon>Actinomycetota</taxon>
        <taxon>Actinomycetes</taxon>
        <taxon>Kitasatosporales</taxon>
        <taxon>Streptomycetaceae</taxon>
        <taxon>Streptomyces</taxon>
    </lineage>
</organism>
<dbReference type="EMBL" id="JAVREV010000015">
    <property type="protein sequence ID" value="MDT0445801.1"/>
    <property type="molecule type" value="Genomic_DNA"/>
</dbReference>
<dbReference type="InterPro" id="IPR000868">
    <property type="entry name" value="Isochorismatase-like_dom"/>
</dbReference>
<dbReference type="CDD" id="cd00431">
    <property type="entry name" value="cysteine_hydrolases"/>
    <property type="match status" value="1"/>
</dbReference>
<evidence type="ECO:0000313" key="3">
    <source>
        <dbReference type="EMBL" id="MDT0445801.1"/>
    </source>
</evidence>
<dbReference type="PANTHER" id="PTHR43540">
    <property type="entry name" value="PEROXYUREIDOACRYLATE/UREIDOACRYLATE AMIDOHYDROLASE-RELATED"/>
    <property type="match status" value="1"/>
</dbReference>
<reference evidence="4" key="1">
    <citation type="submission" date="2023-07" db="EMBL/GenBank/DDBJ databases">
        <title>30 novel species of actinomycetes from the DSMZ collection.</title>
        <authorList>
            <person name="Nouioui I."/>
        </authorList>
    </citation>
    <scope>NUCLEOTIDE SEQUENCE [LARGE SCALE GENOMIC DNA]</scope>
    <source>
        <strain evidence="4">DSM 41886</strain>
    </source>
</reference>
<name>A0ABU2SAU8_9ACTN</name>
<dbReference type="PANTHER" id="PTHR43540:SF6">
    <property type="entry name" value="ISOCHORISMATASE-LIKE DOMAIN-CONTAINING PROTEIN"/>
    <property type="match status" value="1"/>
</dbReference>
<dbReference type="GO" id="GO:0016787">
    <property type="term" value="F:hydrolase activity"/>
    <property type="evidence" value="ECO:0007669"/>
    <property type="project" value="UniProtKB-KW"/>
</dbReference>
<protein>
    <submittedName>
        <fullName evidence="3">Cysteine hydrolase</fullName>
    </submittedName>
</protein>
<dbReference type="Pfam" id="PF00857">
    <property type="entry name" value="Isochorismatase"/>
    <property type="match status" value="1"/>
</dbReference>
<dbReference type="InterPro" id="IPR036380">
    <property type="entry name" value="Isochorismatase-like_sf"/>
</dbReference>
<proteinExistence type="predicted"/>